<evidence type="ECO:0000256" key="1">
    <source>
        <dbReference type="SAM" id="Phobius"/>
    </source>
</evidence>
<name>A0A7J4YNW2_9BACE</name>
<evidence type="ECO:0000313" key="4">
    <source>
        <dbReference type="Proteomes" id="UP000421791"/>
    </source>
</evidence>
<keyword evidence="1" id="KW-0812">Transmembrane</keyword>
<keyword evidence="1" id="KW-1133">Transmembrane helix</keyword>
<sequence length="267" mass="29862">MEVDYTLSSMFESNKKELENKLKDLVLPKDASKVQRIVMGALNTMFENDGEYRQGLTQSEDYILIAAIELLNAQQNIVREIVAGMEGGTYVSLNKANNQCRQKEKNSYLWMGTVTGAVVGTMSGIFLDTWKAVFCAIAGSAVVIYGVTSLHKTKSTEKESVSCPIDTQVFVNIVKTVCEKIDGLIETYRVQVTRVKNMYKQREKPSLQRDYPLLLQAIQALVAIEQNTGEPDKRMKKVEKKIADLSETLENYGLSVVDGKITEIVTL</sequence>
<keyword evidence="5" id="KW-1185">Reference proteome</keyword>
<proteinExistence type="predicted"/>
<evidence type="ECO:0008006" key="6">
    <source>
        <dbReference type="Google" id="ProtNLM"/>
    </source>
</evidence>
<dbReference type="EMBL" id="VWAK01000016">
    <property type="protein sequence ID" value="KAA5230063.1"/>
    <property type="molecule type" value="Genomic_DNA"/>
</dbReference>
<dbReference type="EMBL" id="VWAG01000014">
    <property type="protein sequence ID" value="KAA5257903.1"/>
    <property type="molecule type" value="Genomic_DNA"/>
</dbReference>
<dbReference type="RefSeq" id="WP_007752605.1">
    <property type="nucleotide sequence ID" value="NZ_JADOZO010000458.1"/>
</dbReference>
<reference evidence="4 5" key="1">
    <citation type="journal article" date="2019" name="Nat. Med.">
        <title>A library of human gut bacterial isolates paired with longitudinal multiomics data enables mechanistic microbiome research.</title>
        <authorList>
            <person name="Poyet M."/>
            <person name="Groussin M."/>
            <person name="Gibbons S.M."/>
            <person name="Avila-Pacheco J."/>
            <person name="Jiang X."/>
            <person name="Kearney S.M."/>
            <person name="Perrotta A.R."/>
            <person name="Berdy B."/>
            <person name="Zhao S."/>
            <person name="Lieberman T.D."/>
            <person name="Swanson P.K."/>
            <person name="Smith M."/>
            <person name="Roesemann S."/>
            <person name="Alexander J.E."/>
            <person name="Rich S.A."/>
            <person name="Livny J."/>
            <person name="Vlamakis H."/>
            <person name="Clish C."/>
            <person name="Bullock K."/>
            <person name="Deik A."/>
            <person name="Scott J."/>
            <person name="Pierce K.A."/>
            <person name="Xavier R.J."/>
            <person name="Alm E.J."/>
        </authorList>
    </citation>
    <scope>NUCLEOTIDE SEQUENCE [LARGE SCALE GENOMIC DNA]</scope>
    <source>
        <strain evidence="3 5">BIOML-A2</strain>
        <strain evidence="2 4">BIOML-A6</strain>
    </source>
</reference>
<feature type="transmembrane region" description="Helical" evidence="1">
    <location>
        <begin position="108"/>
        <end position="126"/>
    </location>
</feature>
<accession>A0A7J4YNW2</accession>
<comment type="caution">
    <text evidence="2">The sequence shown here is derived from an EMBL/GenBank/DDBJ whole genome shotgun (WGS) entry which is preliminary data.</text>
</comment>
<dbReference type="AlphaFoldDB" id="A0A7J4YNW2"/>
<protein>
    <recommendedName>
        <fullName evidence="6">Transmembrane protein</fullName>
    </recommendedName>
</protein>
<evidence type="ECO:0000313" key="2">
    <source>
        <dbReference type="EMBL" id="KAA5230063.1"/>
    </source>
</evidence>
<feature type="transmembrane region" description="Helical" evidence="1">
    <location>
        <begin position="132"/>
        <end position="150"/>
    </location>
</feature>
<organism evidence="2 4">
    <name type="scientific">Bacteroides finegoldii</name>
    <dbReference type="NCBI Taxonomy" id="338188"/>
    <lineage>
        <taxon>Bacteria</taxon>
        <taxon>Pseudomonadati</taxon>
        <taxon>Bacteroidota</taxon>
        <taxon>Bacteroidia</taxon>
        <taxon>Bacteroidales</taxon>
        <taxon>Bacteroidaceae</taxon>
        <taxon>Bacteroides</taxon>
    </lineage>
</organism>
<evidence type="ECO:0000313" key="3">
    <source>
        <dbReference type="EMBL" id="KAA5257903.1"/>
    </source>
</evidence>
<evidence type="ECO:0000313" key="5">
    <source>
        <dbReference type="Proteomes" id="UP000440198"/>
    </source>
</evidence>
<dbReference type="Proteomes" id="UP000421791">
    <property type="component" value="Unassembled WGS sequence"/>
</dbReference>
<dbReference type="GeneID" id="92988662"/>
<dbReference type="Proteomes" id="UP000440198">
    <property type="component" value="Unassembled WGS sequence"/>
</dbReference>
<gene>
    <name evidence="3" type="ORF">F2Z09_09945</name>
    <name evidence="2" type="ORF">F2Z22_11280</name>
</gene>
<keyword evidence="1" id="KW-0472">Membrane</keyword>